<dbReference type="Gene3D" id="2.150.10.10">
    <property type="entry name" value="Serralysin-like metalloprotease, C-terminal"/>
    <property type="match status" value="1"/>
</dbReference>
<dbReference type="AlphaFoldDB" id="A0A7W6C083"/>
<dbReference type="OrthoDB" id="7903906at2"/>
<protein>
    <submittedName>
        <fullName evidence="1">Ca2+-binding RTX toxin-like protein</fullName>
    </submittedName>
</protein>
<organism evidence="1 2">
    <name type="scientific">Aureimonas phyllosphaerae</name>
    <dbReference type="NCBI Taxonomy" id="1166078"/>
    <lineage>
        <taxon>Bacteria</taxon>
        <taxon>Pseudomonadati</taxon>
        <taxon>Pseudomonadota</taxon>
        <taxon>Alphaproteobacteria</taxon>
        <taxon>Hyphomicrobiales</taxon>
        <taxon>Aurantimonadaceae</taxon>
        <taxon>Aureimonas</taxon>
    </lineage>
</organism>
<reference evidence="1 2" key="1">
    <citation type="submission" date="2020-08" db="EMBL/GenBank/DDBJ databases">
        <title>Genomic Encyclopedia of Type Strains, Phase IV (KMG-IV): sequencing the most valuable type-strain genomes for metagenomic binning, comparative biology and taxonomic classification.</title>
        <authorList>
            <person name="Goeker M."/>
        </authorList>
    </citation>
    <scope>NUCLEOTIDE SEQUENCE [LARGE SCALE GENOMIC DNA]</scope>
    <source>
        <strain evidence="1 2">DSM 25024</strain>
    </source>
</reference>
<gene>
    <name evidence="1" type="ORF">GGR05_004205</name>
</gene>
<dbReference type="SUPFAM" id="SSF51120">
    <property type="entry name" value="beta-Roll"/>
    <property type="match status" value="2"/>
</dbReference>
<comment type="caution">
    <text evidence="1">The sequence shown here is derived from an EMBL/GenBank/DDBJ whole genome shotgun (WGS) entry which is preliminary data.</text>
</comment>
<name>A0A7W6C083_9HYPH</name>
<dbReference type="Proteomes" id="UP000531216">
    <property type="component" value="Unassembled WGS sequence"/>
</dbReference>
<evidence type="ECO:0000313" key="2">
    <source>
        <dbReference type="Proteomes" id="UP000531216"/>
    </source>
</evidence>
<dbReference type="InterPro" id="IPR001343">
    <property type="entry name" value="Hemolysn_Ca-bd"/>
</dbReference>
<keyword evidence="2" id="KW-1185">Reference proteome</keyword>
<dbReference type="Pfam" id="PF00353">
    <property type="entry name" value="HemolysinCabind"/>
    <property type="match status" value="3"/>
</dbReference>
<dbReference type="RefSeq" id="WP_090966109.1">
    <property type="nucleotide sequence ID" value="NZ_FOOA01000024.1"/>
</dbReference>
<dbReference type="EMBL" id="JACIDO010000015">
    <property type="protein sequence ID" value="MBB3938035.1"/>
    <property type="molecule type" value="Genomic_DNA"/>
</dbReference>
<evidence type="ECO:0000313" key="1">
    <source>
        <dbReference type="EMBL" id="MBB3938035.1"/>
    </source>
</evidence>
<dbReference type="GO" id="GO:0005509">
    <property type="term" value="F:calcium ion binding"/>
    <property type="evidence" value="ECO:0007669"/>
    <property type="project" value="InterPro"/>
</dbReference>
<dbReference type="PRINTS" id="PR00313">
    <property type="entry name" value="CABNDNGRPT"/>
</dbReference>
<proteinExistence type="predicted"/>
<dbReference type="InterPro" id="IPR011049">
    <property type="entry name" value="Serralysin-like_metalloprot_C"/>
</dbReference>
<accession>A0A7W6C083</accession>
<sequence length="359" mass="37597">MATTYNRSNIVLSGDQFLGRVDDTLIAKGYDNASVIGREGNDTFKTAGAGTFTWSTFLGGDGNDRLVVQEGDTFVGTTSYYGGTNTDSSIRESDILEYSTNKQLTMSVEGSGVLLQQAGVSGQLYVSNVERFVIKGSADGDVLIGSNGNDWLDGRGGLDTFQGSTGDDGYVFDNVNERVVGEQANGGNDSIWSTVSVDLRQNANIENLRLYESTNQIEAVGSTSANLITGNTSDNFIAGLAGNDRLHGKGGADTFAFNEFGSANKDTIYDFASDDHLALGNAFTGLNYNADGTLVANQFVTDPSALVAGVAAIIYNSATGVVSYDSDGAGGAAAEAFAQIGRGASLDNTQIIKTDFFLV</sequence>